<comment type="caution">
    <text evidence="1">The sequence shown here is derived from an EMBL/GenBank/DDBJ whole genome shotgun (WGS) entry which is preliminary data.</text>
</comment>
<reference evidence="1" key="1">
    <citation type="submission" date="2016-04" db="EMBL/GenBank/DDBJ databases">
        <title>Fast-growing isolate from the root nodules of Vavilovia formosa.</title>
        <authorList>
            <person name="Kimeklis A."/>
            <person name="Safronova V."/>
            <person name="Belimov A."/>
            <person name="Andronov E."/>
        </authorList>
    </citation>
    <scope>NUCLEOTIDE SEQUENCE [LARGE SCALE GENOMIC DNA]</scope>
    <source>
        <strain evidence="1">Vaf-46</strain>
    </source>
</reference>
<proteinExistence type="predicted"/>
<evidence type="ECO:0000313" key="1">
    <source>
        <dbReference type="EMBL" id="OAP95266.1"/>
    </source>
</evidence>
<dbReference type="EMBL" id="LWBS01000109">
    <property type="protein sequence ID" value="OAP95266.1"/>
    <property type="molecule type" value="Genomic_DNA"/>
</dbReference>
<sequence>MDAMRSGQQIVVQAALRDGRWIGRADVLRRVERTSDVGPWSYEIIDTKLSRETKGGTVLQLNLYAELLQRAVHSEPPWFSAGSR</sequence>
<protein>
    <submittedName>
        <fullName evidence="1">Uncharacterized protein</fullName>
    </submittedName>
</protein>
<organism evidence="1">
    <name type="scientific">Rhizobium leguminosarum</name>
    <dbReference type="NCBI Taxonomy" id="384"/>
    <lineage>
        <taxon>Bacteria</taxon>
        <taxon>Pseudomonadati</taxon>
        <taxon>Pseudomonadota</taxon>
        <taxon>Alphaproteobacteria</taxon>
        <taxon>Hyphomicrobiales</taxon>
        <taxon>Rhizobiaceae</taxon>
        <taxon>Rhizobium/Agrobacterium group</taxon>
        <taxon>Rhizobium</taxon>
    </lineage>
</organism>
<name>A0A179BUC2_RHILE</name>
<accession>A0A179BUC2</accession>
<dbReference type="AlphaFoldDB" id="A0A179BUC2"/>
<gene>
    <name evidence="1" type="ORF">A4U53_00010</name>
</gene>